<dbReference type="Proteomes" id="UP000022141">
    <property type="component" value="Unassembled WGS sequence"/>
</dbReference>
<feature type="transmembrane region" description="Helical" evidence="9">
    <location>
        <begin position="298"/>
        <end position="318"/>
    </location>
</feature>
<keyword evidence="6 9" id="KW-1133">Transmembrane helix</keyword>
<organism evidence="11 12">
    <name type="scientific">Accumulibacter regalis</name>
    <dbReference type="NCBI Taxonomy" id="522306"/>
    <lineage>
        <taxon>Bacteria</taxon>
        <taxon>Pseudomonadati</taxon>
        <taxon>Pseudomonadota</taxon>
        <taxon>Betaproteobacteria</taxon>
        <taxon>Candidatus Accumulibacter</taxon>
    </lineage>
</organism>
<feature type="transmembrane region" description="Helical" evidence="9">
    <location>
        <begin position="372"/>
        <end position="393"/>
    </location>
</feature>
<evidence type="ECO:0000256" key="4">
    <source>
        <dbReference type="ARBA" id="ARBA00022692"/>
    </source>
</evidence>
<evidence type="ECO:0000256" key="6">
    <source>
        <dbReference type="ARBA" id="ARBA00022989"/>
    </source>
</evidence>
<dbReference type="Gene3D" id="3.10.580.10">
    <property type="entry name" value="CBS-domain"/>
    <property type="match status" value="1"/>
</dbReference>
<dbReference type="eggNOG" id="COG2239">
    <property type="taxonomic scope" value="Bacteria"/>
</dbReference>
<name>A0A011QPD0_ACCRE</name>
<keyword evidence="9" id="KW-1003">Cell membrane</keyword>
<feature type="domain" description="CBS" evidence="10">
    <location>
        <begin position="216"/>
        <end position="274"/>
    </location>
</feature>
<feature type="domain" description="CBS" evidence="10">
    <location>
        <begin position="153"/>
        <end position="215"/>
    </location>
</feature>
<evidence type="ECO:0000256" key="3">
    <source>
        <dbReference type="ARBA" id="ARBA00022448"/>
    </source>
</evidence>
<dbReference type="GO" id="GO:0046872">
    <property type="term" value="F:metal ion binding"/>
    <property type="evidence" value="ECO:0007669"/>
    <property type="project" value="UniProtKB-KW"/>
</dbReference>
<protein>
    <recommendedName>
        <fullName evidence="9">Magnesium transporter MgtE</fullName>
    </recommendedName>
</protein>
<feature type="transmembrane region" description="Helical" evidence="9">
    <location>
        <begin position="437"/>
        <end position="460"/>
    </location>
</feature>
<comment type="caution">
    <text evidence="11">The sequence shown here is derived from an EMBL/GenBank/DDBJ whole genome shotgun (WGS) entry which is preliminary data.</text>
</comment>
<evidence type="ECO:0000256" key="1">
    <source>
        <dbReference type="ARBA" id="ARBA00004141"/>
    </source>
</evidence>
<dbReference type="PROSITE" id="PS51371">
    <property type="entry name" value="CBS"/>
    <property type="match status" value="2"/>
</dbReference>
<dbReference type="Pfam" id="PF00571">
    <property type="entry name" value="CBS"/>
    <property type="match status" value="2"/>
</dbReference>
<feature type="transmembrane region" description="Helical" evidence="9">
    <location>
        <begin position="405"/>
        <end position="425"/>
    </location>
</feature>
<dbReference type="SMART" id="SM00116">
    <property type="entry name" value="CBS"/>
    <property type="match status" value="2"/>
</dbReference>
<feature type="transmembrane region" description="Helical" evidence="9">
    <location>
        <begin position="330"/>
        <end position="351"/>
    </location>
</feature>
<comment type="similarity">
    <text evidence="2 9">Belongs to the SLC41A transporter family.</text>
</comment>
<comment type="subcellular location">
    <subcellularLocation>
        <location evidence="9">Cell membrane</location>
        <topology evidence="9">Multi-pass membrane protein</topology>
    </subcellularLocation>
    <subcellularLocation>
        <location evidence="1">Membrane</location>
        <topology evidence="1">Multi-pass membrane protein</topology>
    </subcellularLocation>
</comment>
<evidence type="ECO:0000256" key="2">
    <source>
        <dbReference type="ARBA" id="ARBA00009749"/>
    </source>
</evidence>
<evidence type="ECO:0000256" key="7">
    <source>
        <dbReference type="ARBA" id="ARBA00023136"/>
    </source>
</evidence>
<dbReference type="PANTHER" id="PTHR43773">
    <property type="entry name" value="MAGNESIUM TRANSPORTER MGTE"/>
    <property type="match status" value="1"/>
</dbReference>
<dbReference type="InterPro" id="IPR006669">
    <property type="entry name" value="MgtE_transporter"/>
</dbReference>
<keyword evidence="3 9" id="KW-0813">Transport</keyword>
<dbReference type="InterPro" id="IPR038076">
    <property type="entry name" value="MgtE_N_sf"/>
</dbReference>
<sequence>MQINIESRPAASAAYDTKKKRLVETIDRLYVRDARASLQKMLSKVHPVDLASVLDDLPPAHVVGVFGAIADADEAADVFSQLPPDLRRQVLSETKVEKLAGVLEHVPPDDLADLIGDLPEDQREQLMALLGRESKDEVESLLQYDPDTAGGIMTTDIFSLSHELTVEEAIENIRSHDDVEMVFYLYLTDESGHLSGVVSLRQLLLTAVDTPLHRIMNRRVMKVSTDDDQTAAAMLVDKYRLLAVPVVDEENILVGMITVDDVIDVIEEETTRDILKMAGTNESETLTHSAFKIARIRLPWLLAAFVGGLAATAVIGQFEVILAEVLVLGAFLPVVMGMAGNVGVQSATVAVRGLATGAIDVRDTVPLVLKELRVGLLLGAFYGVILAVYGYLIHESLALGEVVGLTILVNMTGAALLAVLLPMIFQRLKVDPAVATGPFVTTAIDIFGVLNYFVIASWIYDL</sequence>
<keyword evidence="5 9" id="KW-0460">Magnesium</keyword>
<dbReference type="InterPro" id="IPR000644">
    <property type="entry name" value="CBS_dom"/>
</dbReference>
<dbReference type="Pfam" id="PF03448">
    <property type="entry name" value="MgtE_N"/>
    <property type="match status" value="1"/>
</dbReference>
<dbReference type="SUPFAM" id="SSF161093">
    <property type="entry name" value="MgtE membrane domain-like"/>
    <property type="match status" value="1"/>
</dbReference>
<comment type="subunit">
    <text evidence="9">Homodimer.</text>
</comment>
<dbReference type="GO" id="GO:0005886">
    <property type="term" value="C:plasma membrane"/>
    <property type="evidence" value="ECO:0007669"/>
    <property type="project" value="UniProtKB-SubCell"/>
</dbReference>
<evidence type="ECO:0000259" key="10">
    <source>
        <dbReference type="PROSITE" id="PS51371"/>
    </source>
</evidence>
<dbReference type="Gene3D" id="1.10.357.20">
    <property type="entry name" value="SLC41 divalent cation transporters, integral membrane domain"/>
    <property type="match status" value="1"/>
</dbReference>
<dbReference type="GO" id="GO:0015095">
    <property type="term" value="F:magnesium ion transmembrane transporter activity"/>
    <property type="evidence" value="ECO:0007669"/>
    <property type="project" value="UniProtKB-UniRule"/>
</dbReference>
<dbReference type="PATRIC" id="fig|1454004.3.peg.276"/>
<dbReference type="Gene3D" id="1.25.60.10">
    <property type="entry name" value="MgtE N-terminal domain-like"/>
    <property type="match status" value="1"/>
</dbReference>
<dbReference type="InterPro" id="IPR046342">
    <property type="entry name" value="CBS_dom_sf"/>
</dbReference>
<reference evidence="11" key="1">
    <citation type="submission" date="2014-02" db="EMBL/GenBank/DDBJ databases">
        <title>Expanding our view of genomic diversity in Candidatus Accumulibacter clades.</title>
        <authorList>
            <person name="Skennerton C.T."/>
            <person name="Barr J.J."/>
            <person name="Slater F.R."/>
            <person name="Bond P.L."/>
            <person name="Tyson G.W."/>
        </authorList>
    </citation>
    <scope>NUCLEOTIDE SEQUENCE [LARGE SCALE GENOMIC DNA]</scope>
</reference>
<accession>A0A011QPD0</accession>
<gene>
    <name evidence="11" type="ORF">AW11_00271</name>
</gene>
<evidence type="ECO:0000256" key="8">
    <source>
        <dbReference type="PROSITE-ProRule" id="PRU00703"/>
    </source>
</evidence>
<proteinExistence type="inferred from homology"/>
<dbReference type="SUPFAM" id="SSF158791">
    <property type="entry name" value="MgtE N-terminal domain-like"/>
    <property type="match status" value="1"/>
</dbReference>
<dbReference type="SMART" id="SM00924">
    <property type="entry name" value="MgtE_N"/>
    <property type="match status" value="1"/>
</dbReference>
<keyword evidence="4 9" id="KW-0812">Transmembrane</keyword>
<keyword evidence="7 9" id="KW-0472">Membrane</keyword>
<evidence type="ECO:0000256" key="9">
    <source>
        <dbReference type="RuleBase" id="RU362011"/>
    </source>
</evidence>
<evidence type="ECO:0000313" key="12">
    <source>
        <dbReference type="Proteomes" id="UP000022141"/>
    </source>
</evidence>
<dbReference type="NCBIfam" id="TIGR00400">
    <property type="entry name" value="mgtE"/>
    <property type="match status" value="1"/>
</dbReference>
<dbReference type="InterPro" id="IPR036739">
    <property type="entry name" value="SLC41_membr_dom_sf"/>
</dbReference>
<keyword evidence="9" id="KW-0479">Metal-binding</keyword>
<dbReference type="SUPFAM" id="SSF54631">
    <property type="entry name" value="CBS-domain pair"/>
    <property type="match status" value="1"/>
</dbReference>
<keyword evidence="8" id="KW-0129">CBS domain</keyword>
<dbReference type="AlphaFoldDB" id="A0A011QPD0"/>
<dbReference type="InterPro" id="IPR006667">
    <property type="entry name" value="SLC41_membr_dom"/>
</dbReference>
<dbReference type="Pfam" id="PF01769">
    <property type="entry name" value="MgtE"/>
    <property type="match status" value="1"/>
</dbReference>
<dbReference type="CDD" id="cd04606">
    <property type="entry name" value="CBS_pair_Mg_transporter"/>
    <property type="match status" value="1"/>
</dbReference>
<dbReference type="PANTHER" id="PTHR43773:SF1">
    <property type="entry name" value="MAGNESIUM TRANSPORTER MGTE"/>
    <property type="match status" value="1"/>
</dbReference>
<evidence type="ECO:0000256" key="5">
    <source>
        <dbReference type="ARBA" id="ARBA00022842"/>
    </source>
</evidence>
<comment type="function">
    <text evidence="9">Acts as a magnesium transporter.</text>
</comment>
<dbReference type="InterPro" id="IPR006668">
    <property type="entry name" value="Mg_transptr_MgtE_intracell_dom"/>
</dbReference>
<dbReference type="EMBL" id="JEMY01000003">
    <property type="protein sequence ID" value="EXI90930.1"/>
    <property type="molecule type" value="Genomic_DNA"/>
</dbReference>
<dbReference type="STRING" id="1454004.AW11_00271"/>
<evidence type="ECO:0000313" key="11">
    <source>
        <dbReference type="EMBL" id="EXI90930.1"/>
    </source>
</evidence>
<keyword evidence="12" id="KW-1185">Reference proteome</keyword>